<keyword evidence="1" id="KW-1133">Transmembrane helix</keyword>
<name>A0A1H0CVH4_9ACTN</name>
<feature type="transmembrane region" description="Helical" evidence="1">
    <location>
        <begin position="6"/>
        <end position="32"/>
    </location>
</feature>
<dbReference type="AlphaFoldDB" id="A0A1H0CVH4"/>
<sequence>MNGNPLYHWIALAVSTVVVLPVPVAILAGWTPSWMRERQAGMRLRAYGVLCIYALMLVNSGPRIADASVETVMACMSVGFGCIAAAAVLFLLAERKDSGARTTRPSKPR</sequence>
<dbReference type="Proteomes" id="UP000199063">
    <property type="component" value="Unassembled WGS sequence"/>
</dbReference>
<proteinExistence type="predicted"/>
<evidence type="ECO:0000313" key="2">
    <source>
        <dbReference type="EMBL" id="SDN61681.1"/>
    </source>
</evidence>
<dbReference type="EMBL" id="FNHI01000031">
    <property type="protein sequence ID" value="SDN61681.1"/>
    <property type="molecule type" value="Genomic_DNA"/>
</dbReference>
<protein>
    <submittedName>
        <fullName evidence="2">Uncharacterized protein</fullName>
    </submittedName>
</protein>
<evidence type="ECO:0000256" key="1">
    <source>
        <dbReference type="SAM" id="Phobius"/>
    </source>
</evidence>
<evidence type="ECO:0000313" key="3">
    <source>
        <dbReference type="Proteomes" id="UP000199063"/>
    </source>
</evidence>
<organism evidence="2 3">
    <name type="scientific">Streptomyces wuyuanensis</name>
    <dbReference type="NCBI Taxonomy" id="1196353"/>
    <lineage>
        <taxon>Bacteria</taxon>
        <taxon>Bacillati</taxon>
        <taxon>Actinomycetota</taxon>
        <taxon>Actinomycetes</taxon>
        <taxon>Kitasatosporales</taxon>
        <taxon>Streptomycetaceae</taxon>
        <taxon>Streptomyces</taxon>
    </lineage>
</organism>
<feature type="transmembrane region" description="Helical" evidence="1">
    <location>
        <begin position="71"/>
        <end position="93"/>
    </location>
</feature>
<accession>A0A1H0CVH4</accession>
<keyword evidence="1" id="KW-0472">Membrane</keyword>
<reference evidence="3" key="1">
    <citation type="submission" date="2016-10" db="EMBL/GenBank/DDBJ databases">
        <authorList>
            <person name="Varghese N."/>
            <person name="Submissions S."/>
        </authorList>
    </citation>
    <scope>NUCLEOTIDE SEQUENCE [LARGE SCALE GENOMIC DNA]</scope>
    <source>
        <strain evidence="3">CGMCC 4.7042</strain>
    </source>
</reference>
<keyword evidence="1" id="KW-0812">Transmembrane</keyword>
<gene>
    <name evidence="2" type="ORF">SAMN05444921_13138</name>
</gene>
<keyword evidence="3" id="KW-1185">Reference proteome</keyword>
<feature type="transmembrane region" description="Helical" evidence="1">
    <location>
        <begin position="44"/>
        <end position="65"/>
    </location>
</feature>